<dbReference type="STRING" id="765440.A0A0C3AI21"/>
<proteinExistence type="predicted"/>
<sequence length="117" mass="13200">MVGLSGRAVGKITSSFVVITSSGQKNNIGFSLEFEAKDLKVIDYSRKEGRNWEYSERAVELIRDYNSSFLKSSVGWMEVVTTWRGHLMCFLTPYMSGVTMGDQCSQYRRSTVESDSS</sequence>
<dbReference type="Pfam" id="PF18334">
    <property type="entry name" value="XRN1_D2_D3"/>
    <property type="match status" value="1"/>
</dbReference>
<dbReference type="AlphaFoldDB" id="A0A0C3AI21"/>
<evidence type="ECO:0000313" key="2">
    <source>
        <dbReference type="EMBL" id="KIM73458.1"/>
    </source>
</evidence>
<accession>A0A0C3AI21</accession>
<dbReference type="InterPro" id="IPR041106">
    <property type="entry name" value="XRN1_D2_D3"/>
</dbReference>
<feature type="domain" description="Exoribonuclease Xrn1 D2/D3" evidence="1">
    <location>
        <begin position="1"/>
        <end position="69"/>
    </location>
</feature>
<protein>
    <recommendedName>
        <fullName evidence="1">Exoribonuclease Xrn1 D2/D3 domain-containing protein</fullName>
    </recommendedName>
</protein>
<evidence type="ECO:0000259" key="1">
    <source>
        <dbReference type="Pfam" id="PF18334"/>
    </source>
</evidence>
<dbReference type="Proteomes" id="UP000054166">
    <property type="component" value="Unassembled WGS sequence"/>
</dbReference>
<reference evidence="2 3" key="1">
    <citation type="submission" date="2014-04" db="EMBL/GenBank/DDBJ databases">
        <authorList>
            <consortium name="DOE Joint Genome Institute"/>
            <person name="Kuo A."/>
            <person name="Tarkka M."/>
            <person name="Buscot F."/>
            <person name="Kohler A."/>
            <person name="Nagy L.G."/>
            <person name="Floudas D."/>
            <person name="Copeland A."/>
            <person name="Barry K.W."/>
            <person name="Cichocki N."/>
            <person name="Veneault-Fourrey C."/>
            <person name="LaButti K."/>
            <person name="Lindquist E.A."/>
            <person name="Lipzen A."/>
            <person name="Lundell T."/>
            <person name="Morin E."/>
            <person name="Murat C."/>
            <person name="Sun H."/>
            <person name="Tunlid A."/>
            <person name="Henrissat B."/>
            <person name="Grigoriev I.V."/>
            <person name="Hibbett D.S."/>
            <person name="Martin F."/>
            <person name="Nordberg H.P."/>
            <person name="Cantor M.N."/>
            <person name="Hua S.X."/>
        </authorList>
    </citation>
    <scope>NUCLEOTIDE SEQUENCE [LARGE SCALE GENOMIC DNA]</scope>
    <source>
        <strain evidence="2 3">F 1598</strain>
    </source>
</reference>
<gene>
    <name evidence="2" type="ORF">PILCRDRAFT_829129</name>
</gene>
<organism evidence="2 3">
    <name type="scientific">Piloderma croceum (strain F 1598)</name>
    <dbReference type="NCBI Taxonomy" id="765440"/>
    <lineage>
        <taxon>Eukaryota</taxon>
        <taxon>Fungi</taxon>
        <taxon>Dikarya</taxon>
        <taxon>Basidiomycota</taxon>
        <taxon>Agaricomycotina</taxon>
        <taxon>Agaricomycetes</taxon>
        <taxon>Agaricomycetidae</taxon>
        <taxon>Atheliales</taxon>
        <taxon>Atheliaceae</taxon>
        <taxon>Piloderma</taxon>
    </lineage>
</organism>
<evidence type="ECO:0000313" key="3">
    <source>
        <dbReference type="Proteomes" id="UP000054166"/>
    </source>
</evidence>
<dbReference type="OrthoDB" id="372487at2759"/>
<dbReference type="EMBL" id="KN833081">
    <property type="protein sequence ID" value="KIM73458.1"/>
    <property type="molecule type" value="Genomic_DNA"/>
</dbReference>
<name>A0A0C3AI21_PILCF</name>
<keyword evidence="3" id="KW-1185">Reference proteome</keyword>
<dbReference type="HOGENOM" id="CLU_2085697_0_0_1"/>
<dbReference type="InParanoid" id="A0A0C3AI21"/>
<reference evidence="3" key="2">
    <citation type="submission" date="2015-01" db="EMBL/GenBank/DDBJ databases">
        <title>Evolutionary Origins and Diversification of the Mycorrhizal Mutualists.</title>
        <authorList>
            <consortium name="DOE Joint Genome Institute"/>
            <consortium name="Mycorrhizal Genomics Consortium"/>
            <person name="Kohler A."/>
            <person name="Kuo A."/>
            <person name="Nagy L.G."/>
            <person name="Floudas D."/>
            <person name="Copeland A."/>
            <person name="Barry K.W."/>
            <person name="Cichocki N."/>
            <person name="Veneault-Fourrey C."/>
            <person name="LaButti K."/>
            <person name="Lindquist E.A."/>
            <person name="Lipzen A."/>
            <person name="Lundell T."/>
            <person name="Morin E."/>
            <person name="Murat C."/>
            <person name="Riley R."/>
            <person name="Ohm R."/>
            <person name="Sun H."/>
            <person name="Tunlid A."/>
            <person name="Henrissat B."/>
            <person name="Grigoriev I.V."/>
            <person name="Hibbett D.S."/>
            <person name="Martin F."/>
        </authorList>
    </citation>
    <scope>NUCLEOTIDE SEQUENCE [LARGE SCALE GENOMIC DNA]</scope>
    <source>
        <strain evidence="3">F 1598</strain>
    </source>
</reference>